<dbReference type="InterPro" id="IPR027417">
    <property type="entry name" value="P-loop_NTPase"/>
</dbReference>
<proteinExistence type="predicted"/>
<evidence type="ECO:0000259" key="3">
    <source>
        <dbReference type="Pfam" id="PF13304"/>
    </source>
</evidence>
<accession>E1QXY6</accession>
<dbReference type="Pfam" id="PF13304">
    <property type="entry name" value="AAA_21"/>
    <property type="match status" value="1"/>
</dbReference>
<evidence type="ECO:0000256" key="2">
    <source>
        <dbReference type="ARBA" id="ARBA00022840"/>
    </source>
</evidence>
<organism evidence="4 5">
    <name type="scientific">Olsenella uli (strain ATCC 49627 / DSM 7084 / CCUG 31166 / CIP 109912 / JCM 12494 / LMG 11480 / NCIMB 702895 / VPI D76D-27C)</name>
    <name type="common">Lactobacillus uli</name>
    <dbReference type="NCBI Taxonomy" id="633147"/>
    <lineage>
        <taxon>Bacteria</taxon>
        <taxon>Bacillati</taxon>
        <taxon>Actinomycetota</taxon>
        <taxon>Coriobacteriia</taxon>
        <taxon>Coriobacteriales</taxon>
        <taxon>Atopobiaceae</taxon>
        <taxon>Olsenella</taxon>
    </lineage>
</organism>
<dbReference type="Gene3D" id="3.40.50.300">
    <property type="entry name" value="P-loop containing nucleotide triphosphate hydrolases"/>
    <property type="match status" value="1"/>
</dbReference>
<dbReference type="STRING" id="633147.Olsu_0118"/>
<sequence>MGLWGQTVAASPRSSRTFVVSCAPPPATYVLGEKVFENLGIKARISCVPSEPYFIGSESADGMAGFYRAMFPAFDLARYFELEKRFEVDHTKPLRKLSRGMRAQAAIWLALSIHADVLLLDEPMDGIDPLARRRMWRLVLEEVAERGLTVLVTSHNLSELEGVCDHLGIMAKGTMREEIDLSQPLESVAKVQVILPEGASLPAGFNVIKKSNEGRVLTLLVRGSVGEVREALTALHPSYLEVLPLSLEKRFICELGGDDDGIM</sequence>
<dbReference type="eggNOG" id="COG1131">
    <property type="taxonomic scope" value="Bacteria"/>
</dbReference>
<dbReference type="GO" id="GO:0016887">
    <property type="term" value="F:ATP hydrolysis activity"/>
    <property type="evidence" value="ECO:0007669"/>
    <property type="project" value="InterPro"/>
</dbReference>
<protein>
    <submittedName>
        <fullName evidence="4">ABC transporter related protein</fullName>
    </submittedName>
</protein>
<dbReference type="HOGENOM" id="CLU_000604_1_2_11"/>
<gene>
    <name evidence="4" type="ordered locus">Olsu_0118</name>
</gene>
<evidence type="ECO:0000313" key="5">
    <source>
        <dbReference type="Proteomes" id="UP000000333"/>
    </source>
</evidence>
<dbReference type="EMBL" id="CP002106">
    <property type="protein sequence ID" value="ADK67250.1"/>
    <property type="molecule type" value="Genomic_DNA"/>
</dbReference>
<dbReference type="PANTHER" id="PTHR43158">
    <property type="entry name" value="SKFA PEPTIDE EXPORT ATP-BINDING PROTEIN SKFE"/>
    <property type="match status" value="1"/>
</dbReference>
<keyword evidence="2" id="KW-0067">ATP-binding</keyword>
<dbReference type="SUPFAM" id="SSF52540">
    <property type="entry name" value="P-loop containing nucleoside triphosphate hydrolases"/>
    <property type="match status" value="1"/>
</dbReference>
<name>E1QXY6_OLSUV</name>
<keyword evidence="1" id="KW-0547">Nucleotide-binding</keyword>
<dbReference type="PANTHER" id="PTHR43158:SF10">
    <property type="entry name" value="ABC TRANSPORTER ATP-BINDING PROTEIN YTRB"/>
    <property type="match status" value="1"/>
</dbReference>
<evidence type="ECO:0000256" key="1">
    <source>
        <dbReference type="ARBA" id="ARBA00022741"/>
    </source>
</evidence>
<dbReference type="KEGG" id="ols:Olsu_0118"/>
<keyword evidence="5" id="KW-1185">Reference proteome</keyword>
<dbReference type="AlphaFoldDB" id="E1QXY6"/>
<feature type="domain" description="ATPase AAA-type core" evidence="3">
    <location>
        <begin position="92"/>
        <end position="160"/>
    </location>
</feature>
<evidence type="ECO:0000313" key="4">
    <source>
        <dbReference type="EMBL" id="ADK67250.1"/>
    </source>
</evidence>
<dbReference type="Proteomes" id="UP000000333">
    <property type="component" value="Chromosome"/>
</dbReference>
<dbReference type="InterPro" id="IPR003959">
    <property type="entry name" value="ATPase_AAA_core"/>
</dbReference>
<dbReference type="GO" id="GO:0005524">
    <property type="term" value="F:ATP binding"/>
    <property type="evidence" value="ECO:0007669"/>
    <property type="project" value="UniProtKB-KW"/>
</dbReference>
<reference evidence="4 5" key="1">
    <citation type="journal article" date="2010" name="Stand. Genomic Sci.">
        <title>Complete genome sequence of Olsenella uli type strain (VPI D76D-27C).</title>
        <authorList>
            <person name="Goker M."/>
            <person name="Held B."/>
            <person name="Lucas S."/>
            <person name="Nolan M."/>
            <person name="Yasawong M."/>
            <person name="Glavina Del Rio T."/>
            <person name="Tice H."/>
            <person name="Cheng J.F."/>
            <person name="Bruce D."/>
            <person name="Detter J.C."/>
            <person name="Tapia R."/>
            <person name="Han C."/>
            <person name="Goodwin L."/>
            <person name="Pitluck S."/>
            <person name="Liolios K."/>
            <person name="Ivanova N."/>
            <person name="Mavromatis K."/>
            <person name="Mikhailova N."/>
            <person name="Pati A."/>
            <person name="Chen A."/>
            <person name="Palaniappan K."/>
            <person name="Land M."/>
            <person name="Hauser L."/>
            <person name="Chang Y.J."/>
            <person name="Jeffries C.D."/>
            <person name="Rohde M."/>
            <person name="Sikorski J."/>
            <person name="Pukall R."/>
            <person name="Woyke T."/>
            <person name="Bristow J."/>
            <person name="Eisen J.A."/>
            <person name="Markowitz V."/>
            <person name="Hugenholtz P."/>
            <person name="Kyrpides N.C."/>
            <person name="Klenk H.P."/>
            <person name="Lapidus A."/>
        </authorList>
    </citation>
    <scope>NUCLEOTIDE SEQUENCE [LARGE SCALE GENOMIC DNA]</scope>
    <source>
        <strain evidence="5">ATCC 49627 / DSM 7084 / CIP 109912 / JCM 12494 / NCIMB 702895 / VPI D76D-27C</strain>
    </source>
</reference>